<dbReference type="GO" id="GO:0005829">
    <property type="term" value="C:cytosol"/>
    <property type="evidence" value="ECO:0007669"/>
    <property type="project" value="TreeGrafter"/>
</dbReference>
<dbReference type="EC" id="2.7.7.8" evidence="8"/>
<dbReference type="EMBL" id="MHTO01000002">
    <property type="protein sequence ID" value="OHA62851.1"/>
    <property type="molecule type" value="Genomic_DNA"/>
</dbReference>
<keyword evidence="3 8" id="KW-0808">Transferase</keyword>
<evidence type="ECO:0000259" key="9">
    <source>
        <dbReference type="PROSITE" id="PS50126"/>
    </source>
</evidence>
<dbReference type="SUPFAM" id="SSF55666">
    <property type="entry name" value="Ribonuclease PH domain 2-like"/>
    <property type="match status" value="2"/>
</dbReference>
<keyword evidence="7 8" id="KW-0694">RNA-binding</keyword>
<dbReference type="InterPro" id="IPR004087">
    <property type="entry name" value="KH_dom"/>
</dbReference>
<accession>A0A1G2QSH7</accession>
<dbReference type="Gene3D" id="2.40.50.140">
    <property type="entry name" value="Nucleic acid-binding proteins"/>
    <property type="match status" value="1"/>
</dbReference>
<comment type="subcellular location">
    <subcellularLocation>
        <location evidence="8">Cytoplasm</location>
    </subcellularLocation>
</comment>
<dbReference type="PANTHER" id="PTHR11252">
    <property type="entry name" value="POLYRIBONUCLEOTIDE NUCLEOTIDYLTRANSFERASE"/>
    <property type="match status" value="1"/>
</dbReference>
<comment type="similarity">
    <text evidence="1 8">Belongs to the polyribonucleotide nucleotidyltransferase family.</text>
</comment>
<dbReference type="SUPFAM" id="SSF46915">
    <property type="entry name" value="Polynucleotide phosphorylase/guanosine pentaphosphate synthase (PNPase/GPSI), domain 3"/>
    <property type="match status" value="1"/>
</dbReference>
<dbReference type="InterPro" id="IPR036612">
    <property type="entry name" value="KH_dom_type_1_sf"/>
</dbReference>
<dbReference type="GO" id="GO:0006402">
    <property type="term" value="P:mRNA catabolic process"/>
    <property type="evidence" value="ECO:0007669"/>
    <property type="project" value="UniProtKB-UniRule"/>
</dbReference>
<dbReference type="InterPro" id="IPR027408">
    <property type="entry name" value="PNPase/RNase_PH_dom_sf"/>
</dbReference>
<evidence type="ECO:0000256" key="1">
    <source>
        <dbReference type="ARBA" id="ARBA00007404"/>
    </source>
</evidence>
<dbReference type="SUPFAM" id="SSF54211">
    <property type="entry name" value="Ribosomal protein S5 domain 2-like"/>
    <property type="match status" value="2"/>
</dbReference>
<dbReference type="Pfam" id="PF03725">
    <property type="entry name" value="RNase_PH_C"/>
    <property type="match status" value="1"/>
</dbReference>
<proteinExistence type="inferred from homology"/>
<evidence type="ECO:0000256" key="2">
    <source>
        <dbReference type="ARBA" id="ARBA00022490"/>
    </source>
</evidence>
<dbReference type="GO" id="GO:0000175">
    <property type="term" value="F:3'-5'-RNA exonuclease activity"/>
    <property type="evidence" value="ECO:0007669"/>
    <property type="project" value="TreeGrafter"/>
</dbReference>
<dbReference type="PANTHER" id="PTHR11252:SF0">
    <property type="entry name" value="POLYRIBONUCLEOTIDE NUCLEOTIDYLTRANSFERASE 1, MITOCHONDRIAL"/>
    <property type="match status" value="1"/>
</dbReference>
<dbReference type="InterPro" id="IPR004088">
    <property type="entry name" value="KH_dom_type_1"/>
</dbReference>
<dbReference type="SUPFAM" id="SSF50249">
    <property type="entry name" value="Nucleic acid-binding proteins"/>
    <property type="match status" value="1"/>
</dbReference>
<name>A0A1G2QSH7_9BACT</name>
<dbReference type="NCBIfam" id="NF008805">
    <property type="entry name" value="PRK11824.1"/>
    <property type="match status" value="1"/>
</dbReference>
<dbReference type="Pfam" id="PF00013">
    <property type="entry name" value="KH_1"/>
    <property type="match status" value="1"/>
</dbReference>
<reference evidence="10 11" key="1">
    <citation type="journal article" date="2016" name="Nat. Commun.">
        <title>Thousands of microbial genomes shed light on interconnected biogeochemical processes in an aquifer system.</title>
        <authorList>
            <person name="Anantharaman K."/>
            <person name="Brown C.T."/>
            <person name="Hug L.A."/>
            <person name="Sharon I."/>
            <person name="Castelle C.J."/>
            <person name="Probst A.J."/>
            <person name="Thomas B.C."/>
            <person name="Singh A."/>
            <person name="Wilkins M.J."/>
            <person name="Karaoz U."/>
            <person name="Brodie E.L."/>
            <person name="Williams K.H."/>
            <person name="Hubbard S.S."/>
            <person name="Banfield J.F."/>
        </authorList>
    </citation>
    <scope>NUCLEOTIDE SEQUENCE [LARGE SCALE GENOMIC DNA]</scope>
</reference>
<evidence type="ECO:0000256" key="4">
    <source>
        <dbReference type="ARBA" id="ARBA00022695"/>
    </source>
</evidence>
<dbReference type="GO" id="GO:0006396">
    <property type="term" value="P:RNA processing"/>
    <property type="evidence" value="ECO:0007669"/>
    <property type="project" value="InterPro"/>
</dbReference>
<dbReference type="InterPro" id="IPR015847">
    <property type="entry name" value="ExoRNase_PH_dom2"/>
</dbReference>
<comment type="cofactor">
    <cofactor evidence="8">
        <name>Mg(2+)</name>
        <dbReference type="ChEBI" id="CHEBI:18420"/>
    </cofactor>
</comment>
<dbReference type="InterPro" id="IPR003029">
    <property type="entry name" value="S1_domain"/>
</dbReference>
<evidence type="ECO:0000313" key="10">
    <source>
        <dbReference type="EMBL" id="OHA62851.1"/>
    </source>
</evidence>
<dbReference type="InterPro" id="IPR012162">
    <property type="entry name" value="PNPase"/>
</dbReference>
<feature type="binding site" evidence="8">
    <location>
        <position position="494"/>
    </location>
    <ligand>
        <name>Mg(2+)</name>
        <dbReference type="ChEBI" id="CHEBI:18420"/>
    </ligand>
</feature>
<dbReference type="AlphaFoldDB" id="A0A1G2QSH7"/>
<dbReference type="InterPro" id="IPR036456">
    <property type="entry name" value="PNPase_PH_RNA-bd_sf"/>
</dbReference>
<keyword evidence="4 8" id="KW-0548">Nucleotidyltransferase</keyword>
<evidence type="ECO:0000256" key="6">
    <source>
        <dbReference type="ARBA" id="ARBA00022842"/>
    </source>
</evidence>
<keyword evidence="2 8" id="KW-0963">Cytoplasm</keyword>
<dbReference type="PROSITE" id="PS50084">
    <property type="entry name" value="KH_TYPE_1"/>
    <property type="match status" value="1"/>
</dbReference>
<dbReference type="Proteomes" id="UP000179245">
    <property type="component" value="Unassembled WGS sequence"/>
</dbReference>
<dbReference type="CDD" id="cd11364">
    <property type="entry name" value="RNase_PH_PNPase_2"/>
    <property type="match status" value="1"/>
</dbReference>
<gene>
    <name evidence="8" type="primary">pnp</name>
    <name evidence="10" type="ORF">A2117_02665</name>
</gene>
<dbReference type="FunFam" id="2.40.50.140:FF:000189">
    <property type="entry name" value="Polyribonucleotide nucleotidyltransferase, putative"/>
    <property type="match status" value="1"/>
</dbReference>
<dbReference type="SMART" id="SM00322">
    <property type="entry name" value="KH"/>
    <property type="match status" value="1"/>
</dbReference>
<dbReference type="FunFam" id="3.30.230.70:FF:000002">
    <property type="entry name" value="Polyribonucleotide nucleotidyltransferase"/>
    <property type="match status" value="1"/>
</dbReference>
<dbReference type="PIRSF" id="PIRSF005499">
    <property type="entry name" value="PNPase"/>
    <property type="match status" value="1"/>
</dbReference>
<dbReference type="Pfam" id="PF00575">
    <property type="entry name" value="S1"/>
    <property type="match status" value="1"/>
</dbReference>
<protein>
    <recommendedName>
        <fullName evidence="8">Polyribonucleotide nucleotidyltransferase</fullName>
        <ecNumber evidence="8">2.7.7.8</ecNumber>
    </recommendedName>
    <alternativeName>
        <fullName evidence="8">Polynucleotide phosphorylase</fullName>
        <shortName evidence="8">PNPase</shortName>
    </alternativeName>
</protein>
<dbReference type="PROSITE" id="PS50126">
    <property type="entry name" value="S1"/>
    <property type="match status" value="1"/>
</dbReference>
<dbReference type="HAMAP" id="MF_01595">
    <property type="entry name" value="PNPase"/>
    <property type="match status" value="1"/>
</dbReference>
<comment type="caution">
    <text evidence="10">The sequence shown here is derived from an EMBL/GenBank/DDBJ whole genome shotgun (WGS) entry which is preliminary data.</text>
</comment>
<dbReference type="Gene3D" id="3.30.230.70">
    <property type="entry name" value="GHMP Kinase, N-terminal domain"/>
    <property type="match status" value="2"/>
</dbReference>
<dbReference type="NCBIfam" id="TIGR03591">
    <property type="entry name" value="polynuc_phos"/>
    <property type="match status" value="1"/>
</dbReference>
<dbReference type="Pfam" id="PF01138">
    <property type="entry name" value="RNase_PH"/>
    <property type="match status" value="2"/>
</dbReference>
<dbReference type="Gene3D" id="3.30.1370.10">
    <property type="entry name" value="K Homology domain, type 1"/>
    <property type="match status" value="1"/>
</dbReference>
<dbReference type="CDD" id="cd04472">
    <property type="entry name" value="S1_PNPase"/>
    <property type="match status" value="1"/>
</dbReference>
<dbReference type="GO" id="GO:0004654">
    <property type="term" value="F:polyribonucleotide nucleotidyltransferase activity"/>
    <property type="evidence" value="ECO:0007669"/>
    <property type="project" value="UniProtKB-UniRule"/>
</dbReference>
<sequence>MDSEKFKLELGGRELSLEVKDLAEQAAGSIFARYGDTVILATCCMSPTSASSRGFLPLTVDYEERYYAAGKIKGPRYIRRESRPSDKAILNARLIDRTIRPRFPQNLFREVQVVDTVLSWDGQNDPNVLGIIAASAALSLSNIPWRGPLAAVKIGRADNEFVLNPTAELEEKNEFQLVIAGDFVDDDQLIINMLEGEGSEVSEELVAGAVEFARPYLKKIIDFQKDIISRLGKAKSQIKESQIDPELISKVKEFLNGKIETVLFRPDRSLRQEQEEALKQGLAEFAKKEYPNQENGQNLSLLFDEEVDRVLTENVLKNGKRPDGRKPDELRPISCAVGVLPRTHGTGLFCRGQTKALSILTLGAPGDQQILEGMEITGKKHFMLHYNFPPYSVGEIKPMRGPGRREIGHGMLGERALLPVVPSTDEFPYTIRVVSEILSSNGSTSMASISGASLALMDAGVPIKSQVAGISIGLVMDEKTKKYALLTDIQGPEDHHGDMDFKAAGTRNGITVLQMDVKLDGITQEILTQALVQAKKARLEILDVTEKTIGEPRKELSPYAPRILTIQINPDKIREVVGPGGKVINEIVSQTGAIIDIGQSGLIFITSENEASAQKALEWIKNITHEAKVGETFNGKVSRLFNFGAMVEFLPGQEGLVHISELANYRVNKVEDIVKIGDVVPVKVVGIDEKGRVNLSLKQMSNEKDHGGETRLPQKGGN</sequence>
<keyword evidence="5 8" id="KW-0479">Metal-binding</keyword>
<keyword evidence="6 8" id="KW-0460">Magnesium</keyword>
<dbReference type="GO" id="GO:0000287">
    <property type="term" value="F:magnesium ion binding"/>
    <property type="evidence" value="ECO:0007669"/>
    <property type="project" value="UniProtKB-UniRule"/>
</dbReference>
<evidence type="ECO:0000313" key="11">
    <source>
        <dbReference type="Proteomes" id="UP000179245"/>
    </source>
</evidence>
<evidence type="ECO:0000256" key="5">
    <source>
        <dbReference type="ARBA" id="ARBA00022723"/>
    </source>
</evidence>
<dbReference type="InterPro" id="IPR001247">
    <property type="entry name" value="ExoRNase_PH_dom1"/>
</dbReference>
<dbReference type="STRING" id="1802443.A2117_02665"/>
<dbReference type="SUPFAM" id="SSF54791">
    <property type="entry name" value="Eukaryotic type KH-domain (KH-domain type I)"/>
    <property type="match status" value="1"/>
</dbReference>
<feature type="binding site" evidence="8">
    <location>
        <position position="500"/>
    </location>
    <ligand>
        <name>Mg(2+)</name>
        <dbReference type="ChEBI" id="CHEBI:18420"/>
    </ligand>
</feature>
<dbReference type="SMART" id="SM00316">
    <property type="entry name" value="S1"/>
    <property type="match status" value="1"/>
</dbReference>
<organism evidence="10 11">
    <name type="scientific">Candidatus Wildermuthbacteria bacterium GWA2_46_15</name>
    <dbReference type="NCBI Taxonomy" id="1802443"/>
    <lineage>
        <taxon>Bacteria</taxon>
        <taxon>Candidatus Wildermuthiibacteriota</taxon>
    </lineage>
</organism>
<comment type="catalytic activity">
    <reaction evidence="8">
        <text>RNA(n+1) + phosphate = RNA(n) + a ribonucleoside 5'-diphosphate</text>
        <dbReference type="Rhea" id="RHEA:22096"/>
        <dbReference type="Rhea" id="RHEA-COMP:14527"/>
        <dbReference type="Rhea" id="RHEA-COMP:17342"/>
        <dbReference type="ChEBI" id="CHEBI:43474"/>
        <dbReference type="ChEBI" id="CHEBI:57930"/>
        <dbReference type="ChEBI" id="CHEBI:140395"/>
        <dbReference type="EC" id="2.7.7.8"/>
    </reaction>
</comment>
<dbReference type="InterPro" id="IPR036345">
    <property type="entry name" value="ExoRNase_PH_dom2_sf"/>
</dbReference>
<comment type="function">
    <text evidence="8">Involved in mRNA degradation. Catalyzes the phosphorolysis of single-stranded polyribonucleotides processively in the 3'- to 5'-direction.</text>
</comment>
<dbReference type="CDD" id="cd02393">
    <property type="entry name" value="KH-I_PNPase"/>
    <property type="match status" value="1"/>
</dbReference>
<dbReference type="FunFam" id="3.30.230.70:FF:000001">
    <property type="entry name" value="Polyribonucleotide nucleotidyltransferase"/>
    <property type="match status" value="1"/>
</dbReference>
<dbReference type="FunFam" id="3.30.1370.10:FF:000001">
    <property type="entry name" value="Polyribonucleotide nucleotidyltransferase"/>
    <property type="match status" value="1"/>
</dbReference>
<dbReference type="GO" id="GO:0003723">
    <property type="term" value="F:RNA binding"/>
    <property type="evidence" value="ECO:0007669"/>
    <property type="project" value="UniProtKB-UniRule"/>
</dbReference>
<evidence type="ECO:0000256" key="7">
    <source>
        <dbReference type="ARBA" id="ARBA00022884"/>
    </source>
</evidence>
<dbReference type="InterPro" id="IPR020568">
    <property type="entry name" value="Ribosomal_Su5_D2-typ_SF"/>
</dbReference>
<evidence type="ECO:0000256" key="3">
    <source>
        <dbReference type="ARBA" id="ARBA00022679"/>
    </source>
</evidence>
<evidence type="ECO:0000256" key="8">
    <source>
        <dbReference type="HAMAP-Rule" id="MF_01595"/>
    </source>
</evidence>
<feature type="domain" description="S1 motif" evidence="9">
    <location>
        <begin position="630"/>
        <end position="698"/>
    </location>
</feature>
<dbReference type="InterPro" id="IPR012340">
    <property type="entry name" value="NA-bd_OB-fold"/>
</dbReference>